<reference evidence="3 4" key="1">
    <citation type="submission" date="2020-08" db="EMBL/GenBank/DDBJ databases">
        <title>Functional genomics of gut bacteria from endangered species of beetles.</title>
        <authorList>
            <person name="Carlos-Shanley C."/>
        </authorList>
    </citation>
    <scope>NUCLEOTIDE SEQUENCE [LARGE SCALE GENOMIC DNA]</scope>
    <source>
        <strain evidence="3 4">S00123</strain>
    </source>
</reference>
<dbReference type="NCBIfam" id="TIGR00035">
    <property type="entry name" value="asp_race"/>
    <property type="match status" value="1"/>
</dbReference>
<organism evidence="3 4">
    <name type="scientific">Brevundimonas bullata</name>
    <dbReference type="NCBI Taxonomy" id="13160"/>
    <lineage>
        <taxon>Bacteria</taxon>
        <taxon>Pseudomonadati</taxon>
        <taxon>Pseudomonadota</taxon>
        <taxon>Alphaproteobacteria</taxon>
        <taxon>Caulobacterales</taxon>
        <taxon>Caulobacteraceae</taxon>
        <taxon>Brevundimonas</taxon>
    </lineage>
</organism>
<dbReference type="Proteomes" id="UP000539957">
    <property type="component" value="Unassembled WGS sequence"/>
</dbReference>
<dbReference type="AlphaFoldDB" id="A0A7W7N4J0"/>
<keyword evidence="4" id="KW-1185">Reference proteome</keyword>
<dbReference type="Gene3D" id="3.40.50.1860">
    <property type="match status" value="2"/>
</dbReference>
<accession>A0A7W7N4J0</accession>
<gene>
    <name evidence="3" type="ORF">HNP32_002168</name>
</gene>
<evidence type="ECO:0000256" key="1">
    <source>
        <dbReference type="ARBA" id="ARBA00007847"/>
    </source>
</evidence>
<dbReference type="SUPFAM" id="SSF53681">
    <property type="entry name" value="Aspartate/glutamate racemase"/>
    <property type="match status" value="2"/>
</dbReference>
<dbReference type="PANTHER" id="PTHR21198">
    <property type="entry name" value="GLUTAMATE RACEMASE"/>
    <property type="match status" value="1"/>
</dbReference>
<dbReference type="EC" id="5.1.1.13" evidence="3"/>
<name>A0A7W7N4J0_9CAUL</name>
<evidence type="ECO:0000313" key="4">
    <source>
        <dbReference type="Proteomes" id="UP000539957"/>
    </source>
</evidence>
<dbReference type="InterPro" id="IPR015942">
    <property type="entry name" value="Asp/Glu/hydantoin_racemase"/>
</dbReference>
<comment type="caution">
    <text evidence="3">The sequence shown here is derived from an EMBL/GenBank/DDBJ whole genome shotgun (WGS) entry which is preliminary data.</text>
</comment>
<dbReference type="InterPro" id="IPR004380">
    <property type="entry name" value="Asp_race"/>
</dbReference>
<dbReference type="GO" id="GO:0047689">
    <property type="term" value="F:aspartate racemase activity"/>
    <property type="evidence" value="ECO:0007669"/>
    <property type="project" value="UniProtKB-EC"/>
</dbReference>
<sequence>MKTLGVLGGMGPAATVAFLARVQALTPAQGDEDHVRVIADINPQVPNRHTQPEAAGRTLGEMALRLKAAGAEILAMPCNTAHAHADAIRAAGVPFVDMVAETAKAAKANGATRIGVLATPGGEALYARALEAEGVEMVRLSDADRARFMAVVAGVKAGDVGPEQRGAMRDLAAALVSAGAEGVIGGCTEVPLLLDAGDVAVPLTDSAEVLARVCVGICL</sequence>
<evidence type="ECO:0000313" key="3">
    <source>
        <dbReference type="EMBL" id="MBB4798424.1"/>
    </source>
</evidence>
<protein>
    <submittedName>
        <fullName evidence="3">Aspartate racemase</fullName>
        <ecNumber evidence="3">5.1.1.13</ecNumber>
    </submittedName>
</protein>
<dbReference type="PANTHER" id="PTHR21198:SF7">
    <property type="entry name" value="ASPARTATE-GLUTAMATE RACEMASE FAMILY"/>
    <property type="match status" value="1"/>
</dbReference>
<dbReference type="InterPro" id="IPR018187">
    <property type="entry name" value="Asp/Glu_racemase_AS_1"/>
</dbReference>
<dbReference type="PROSITE" id="PS00923">
    <property type="entry name" value="ASP_GLU_RACEMASE_1"/>
    <property type="match status" value="1"/>
</dbReference>
<evidence type="ECO:0000256" key="2">
    <source>
        <dbReference type="ARBA" id="ARBA00023235"/>
    </source>
</evidence>
<proteinExistence type="inferred from homology"/>
<dbReference type="EMBL" id="JACHKY010000003">
    <property type="protein sequence ID" value="MBB4798424.1"/>
    <property type="molecule type" value="Genomic_DNA"/>
</dbReference>
<comment type="similarity">
    <text evidence="1">Belongs to the aspartate/glutamate racemases family.</text>
</comment>
<dbReference type="Pfam" id="PF01177">
    <property type="entry name" value="Asp_Glu_race"/>
    <property type="match status" value="1"/>
</dbReference>
<dbReference type="RefSeq" id="WP_311769936.1">
    <property type="nucleotide sequence ID" value="NZ_JACHKY010000003.1"/>
</dbReference>
<dbReference type="InterPro" id="IPR001920">
    <property type="entry name" value="Asp/Glu_race"/>
</dbReference>
<keyword evidence="2 3" id="KW-0413">Isomerase</keyword>